<comment type="caution">
    <text evidence="1">The sequence shown here is derived from an EMBL/GenBank/DDBJ whole genome shotgun (WGS) entry which is preliminary data.</text>
</comment>
<keyword evidence="2" id="KW-1185">Reference proteome</keyword>
<gene>
    <name evidence="1" type="ORF">chiPu_0011645</name>
</gene>
<evidence type="ECO:0000313" key="1">
    <source>
        <dbReference type="EMBL" id="GCC33177.1"/>
    </source>
</evidence>
<proteinExistence type="predicted"/>
<evidence type="ECO:0008006" key="3">
    <source>
        <dbReference type="Google" id="ProtNLM"/>
    </source>
</evidence>
<dbReference type="OMA" id="WRETFPM"/>
<dbReference type="EMBL" id="BEZZ01000491">
    <property type="protein sequence ID" value="GCC33177.1"/>
    <property type="molecule type" value="Genomic_DNA"/>
</dbReference>
<dbReference type="AlphaFoldDB" id="A0A401SS00"/>
<dbReference type="Proteomes" id="UP000287033">
    <property type="component" value="Unassembled WGS sequence"/>
</dbReference>
<dbReference type="PANTHER" id="PTHR12498:SF0">
    <property type="entry name" value="PROTEIN N-TERMINAL ASPARAGINE AMIDOHYDROLASE"/>
    <property type="match status" value="1"/>
</dbReference>
<evidence type="ECO:0000313" key="2">
    <source>
        <dbReference type="Proteomes" id="UP000287033"/>
    </source>
</evidence>
<dbReference type="GO" id="GO:0006511">
    <property type="term" value="P:ubiquitin-dependent protein catabolic process"/>
    <property type="evidence" value="ECO:0007669"/>
    <property type="project" value="TreeGrafter"/>
</dbReference>
<dbReference type="Pfam" id="PF14736">
    <property type="entry name" value="N_Asn_amidohyd"/>
    <property type="match status" value="1"/>
</dbReference>
<accession>A0A401SS00</accession>
<reference evidence="1 2" key="1">
    <citation type="journal article" date="2018" name="Nat. Ecol. Evol.">
        <title>Shark genomes provide insights into elasmobranch evolution and the origin of vertebrates.</title>
        <authorList>
            <person name="Hara Y"/>
            <person name="Yamaguchi K"/>
            <person name="Onimaru K"/>
            <person name="Kadota M"/>
            <person name="Koyanagi M"/>
            <person name="Keeley SD"/>
            <person name="Tatsumi K"/>
            <person name="Tanaka K"/>
            <person name="Motone F"/>
            <person name="Kageyama Y"/>
            <person name="Nozu R"/>
            <person name="Adachi N"/>
            <person name="Nishimura O"/>
            <person name="Nakagawa R"/>
            <person name="Tanegashima C"/>
            <person name="Kiyatake I"/>
            <person name="Matsumoto R"/>
            <person name="Murakumo K"/>
            <person name="Nishida K"/>
            <person name="Terakita A"/>
            <person name="Kuratani S"/>
            <person name="Sato K"/>
            <person name="Hyodo S Kuraku.S."/>
        </authorList>
    </citation>
    <scope>NUCLEOTIDE SEQUENCE [LARGE SCALE GENOMIC DNA]</scope>
</reference>
<name>A0A401SS00_CHIPU</name>
<dbReference type="GO" id="GO:0005634">
    <property type="term" value="C:nucleus"/>
    <property type="evidence" value="ECO:0007669"/>
    <property type="project" value="TreeGrafter"/>
</dbReference>
<dbReference type="InterPro" id="IPR026750">
    <property type="entry name" value="NTAN1"/>
</dbReference>
<sequence length="289" mass="32584">MPLLVSNRPIDLPSSTGDFIERYSQLKETAKSLQSKPVRKIDHKGLLYVHQREFAATTPQDGSVSILGTEDATTCHMVVLRHSGSGATSLGHCDGTDTEMTVSLMFNAVKSLSVGCDSGRYEVHLVGGFIDERSLSHRLTLELLELNDVVKQNIHWPVIYGIAVNVKTGDIFRATFPDRGPDEVIRAARTFLEGSIMSVYNAKEEQLQIEPYQWKQFTAAQFWLQQTDQVILQNFSTSPLVEPSHFVKHERSIFQFLSHYPEEPLFPKGRSRIYKKTADGLWERIDCAA</sequence>
<dbReference type="STRING" id="137246.A0A401SS00"/>
<dbReference type="PANTHER" id="PTHR12498">
    <property type="entry name" value="N-TERMINAL ASPARAGINE AMIDOHYDROLASE"/>
    <property type="match status" value="1"/>
</dbReference>
<protein>
    <recommendedName>
        <fullName evidence="3">Protein N-terminal asparagine amidohydrolase</fullName>
    </recommendedName>
</protein>
<dbReference type="GO" id="GO:0008418">
    <property type="term" value="F:protein-N-terminal asparagine amidohydrolase activity"/>
    <property type="evidence" value="ECO:0007669"/>
    <property type="project" value="InterPro"/>
</dbReference>
<dbReference type="OrthoDB" id="539995at2759"/>
<organism evidence="1 2">
    <name type="scientific">Chiloscyllium punctatum</name>
    <name type="common">Brownbanded bambooshark</name>
    <name type="synonym">Hemiscyllium punctatum</name>
    <dbReference type="NCBI Taxonomy" id="137246"/>
    <lineage>
        <taxon>Eukaryota</taxon>
        <taxon>Metazoa</taxon>
        <taxon>Chordata</taxon>
        <taxon>Craniata</taxon>
        <taxon>Vertebrata</taxon>
        <taxon>Chondrichthyes</taxon>
        <taxon>Elasmobranchii</taxon>
        <taxon>Galeomorphii</taxon>
        <taxon>Galeoidea</taxon>
        <taxon>Orectolobiformes</taxon>
        <taxon>Hemiscylliidae</taxon>
        <taxon>Chiloscyllium</taxon>
    </lineage>
</organism>